<reference evidence="2" key="1">
    <citation type="submission" date="2019-03" db="EMBL/GenBank/DDBJ databases">
        <authorList>
            <person name="Mank J."/>
            <person name="Almeida P."/>
        </authorList>
    </citation>
    <scope>NUCLEOTIDE SEQUENCE</scope>
    <source>
        <strain evidence="2">78183</strain>
    </source>
</reference>
<evidence type="ECO:0000313" key="2">
    <source>
        <dbReference type="EMBL" id="VFU30643.1"/>
    </source>
</evidence>
<dbReference type="Pfam" id="PF16495">
    <property type="entry name" value="SWIRM-assoc_1"/>
    <property type="match status" value="1"/>
</dbReference>
<sequence>MSSSRPTEVREPLDPKMRFRKTATIEKPDSEVIKDDNSIDKLKRAAISALSAAAVKAKLLANQEEDQIRELAASLIEKQLSLMKWIV</sequence>
<evidence type="ECO:0000259" key="1">
    <source>
        <dbReference type="Pfam" id="PF16495"/>
    </source>
</evidence>
<feature type="domain" description="SMARCC C-terminal" evidence="1">
    <location>
        <begin position="48"/>
        <end position="81"/>
    </location>
</feature>
<dbReference type="InterPro" id="IPR032451">
    <property type="entry name" value="SMARCC_C"/>
</dbReference>
<protein>
    <recommendedName>
        <fullName evidence="1">SMARCC C-terminal domain-containing protein</fullName>
    </recommendedName>
</protein>
<dbReference type="AlphaFoldDB" id="A0A6N2KR76"/>
<dbReference type="EMBL" id="CAADRP010000657">
    <property type="protein sequence ID" value="VFU30643.1"/>
    <property type="molecule type" value="Genomic_DNA"/>
</dbReference>
<name>A0A6N2KR76_SALVM</name>
<organism evidence="2">
    <name type="scientific">Salix viminalis</name>
    <name type="common">Common osier</name>
    <name type="synonym">Basket willow</name>
    <dbReference type="NCBI Taxonomy" id="40686"/>
    <lineage>
        <taxon>Eukaryota</taxon>
        <taxon>Viridiplantae</taxon>
        <taxon>Streptophyta</taxon>
        <taxon>Embryophyta</taxon>
        <taxon>Tracheophyta</taxon>
        <taxon>Spermatophyta</taxon>
        <taxon>Magnoliopsida</taxon>
        <taxon>eudicotyledons</taxon>
        <taxon>Gunneridae</taxon>
        <taxon>Pentapetalae</taxon>
        <taxon>rosids</taxon>
        <taxon>fabids</taxon>
        <taxon>Malpighiales</taxon>
        <taxon>Salicaceae</taxon>
        <taxon>Saliceae</taxon>
        <taxon>Salix</taxon>
    </lineage>
</organism>
<gene>
    <name evidence="2" type="ORF">SVIM_LOCUS121961</name>
</gene>
<accession>A0A6N2KR76</accession>
<proteinExistence type="predicted"/>